<dbReference type="Gene3D" id="1.10.20.10">
    <property type="entry name" value="Histone, subunit A"/>
    <property type="match status" value="1"/>
</dbReference>
<dbReference type="EMBL" id="JAVRRA010018602">
    <property type="protein sequence ID" value="KAK5188044.1"/>
    <property type="molecule type" value="Genomic_DNA"/>
</dbReference>
<feature type="non-terminal residue" evidence="6">
    <location>
        <position position="218"/>
    </location>
</feature>
<accession>A0ABR0LK25</accession>
<keyword evidence="2" id="KW-0805">Transcription regulation</keyword>
<evidence type="ECO:0000256" key="2">
    <source>
        <dbReference type="ARBA" id="ARBA00023015"/>
    </source>
</evidence>
<gene>
    <name evidence="6" type="primary">SPT7_3</name>
    <name evidence="6" type="ORF">LTR16_008857</name>
</gene>
<keyword evidence="4" id="KW-0539">Nucleus</keyword>
<dbReference type="Proteomes" id="UP001357485">
    <property type="component" value="Unassembled WGS sequence"/>
</dbReference>
<feature type="domain" description="Bromodomain associated" evidence="5">
    <location>
        <begin position="41"/>
        <end position="85"/>
    </location>
</feature>
<proteinExistence type="predicted"/>
<dbReference type="InterPro" id="IPR009072">
    <property type="entry name" value="Histone-fold"/>
</dbReference>
<organism evidence="6 7">
    <name type="scientific">Cryomyces antarcticus</name>
    <dbReference type="NCBI Taxonomy" id="329879"/>
    <lineage>
        <taxon>Eukaryota</taxon>
        <taxon>Fungi</taxon>
        <taxon>Dikarya</taxon>
        <taxon>Ascomycota</taxon>
        <taxon>Pezizomycotina</taxon>
        <taxon>Dothideomycetes</taxon>
        <taxon>Dothideomycetes incertae sedis</taxon>
        <taxon>Cryomyces</taxon>
    </lineage>
</organism>
<comment type="caution">
    <text evidence="6">The sequence shown here is derived from an EMBL/GenBank/DDBJ whole genome shotgun (WGS) entry which is preliminary data.</text>
</comment>
<sequence length="218" mass="24100">MQIQAQTYQNQFQKYDPEPFMEADVGPVVVSDDGPVMFHWLCRAALQRSVGKIFYHAGFEDFQPSALDVATDVASDFFTKLVRTLGIYREAPKADAVYDQVTVEGGQPVLKQRFTTEETVLHCLHENGMDLEVLESYVKDDVERVGTKLGVVHERMKAHLADLLRPALGDHAGADGVGAFNDGSDQFVGGDFAEDIDEDFFGFKELGLAAEFGLESLS</sequence>
<keyword evidence="7" id="KW-1185">Reference proteome</keyword>
<keyword evidence="3" id="KW-0804">Transcription</keyword>
<dbReference type="InterPro" id="IPR037782">
    <property type="entry name" value="Spt7"/>
</dbReference>
<evidence type="ECO:0000259" key="5">
    <source>
        <dbReference type="Pfam" id="PF07524"/>
    </source>
</evidence>
<dbReference type="Pfam" id="PF07524">
    <property type="entry name" value="Bromo_TP"/>
    <property type="match status" value="1"/>
</dbReference>
<dbReference type="CDD" id="cd22927">
    <property type="entry name" value="HFD_SPT7"/>
    <property type="match status" value="1"/>
</dbReference>
<evidence type="ECO:0000256" key="1">
    <source>
        <dbReference type="ARBA" id="ARBA00004123"/>
    </source>
</evidence>
<reference evidence="6 7" key="1">
    <citation type="submission" date="2023-08" db="EMBL/GenBank/DDBJ databases">
        <title>Black Yeasts Isolated from many extreme environments.</title>
        <authorList>
            <person name="Coleine C."/>
            <person name="Stajich J.E."/>
            <person name="Selbmann L."/>
        </authorList>
    </citation>
    <scope>NUCLEOTIDE SEQUENCE [LARGE SCALE GENOMIC DNA]</scope>
    <source>
        <strain evidence="6 7">CCFEE 536</strain>
    </source>
</reference>
<dbReference type="PANTHER" id="PTHR47343">
    <property type="entry name" value="TRANSCRIPTIONAL ACTIVATOR SPT7"/>
    <property type="match status" value="1"/>
</dbReference>
<name>A0ABR0LK25_9PEZI</name>
<evidence type="ECO:0000256" key="3">
    <source>
        <dbReference type="ARBA" id="ARBA00023163"/>
    </source>
</evidence>
<evidence type="ECO:0000256" key="4">
    <source>
        <dbReference type="ARBA" id="ARBA00023242"/>
    </source>
</evidence>
<evidence type="ECO:0000313" key="6">
    <source>
        <dbReference type="EMBL" id="KAK5188044.1"/>
    </source>
</evidence>
<comment type="subcellular location">
    <subcellularLocation>
        <location evidence="1">Nucleus</location>
    </subcellularLocation>
</comment>
<protein>
    <submittedName>
        <fullName evidence="6">Transcriptional activator spt7</fullName>
    </submittedName>
</protein>
<dbReference type="InterPro" id="IPR006565">
    <property type="entry name" value="BTP"/>
</dbReference>
<evidence type="ECO:0000313" key="7">
    <source>
        <dbReference type="Proteomes" id="UP001357485"/>
    </source>
</evidence>
<dbReference type="PANTHER" id="PTHR47343:SF1">
    <property type="entry name" value="TRANSCRIPTIONAL ACTIVATOR SPT7"/>
    <property type="match status" value="1"/>
</dbReference>